<comment type="caution">
    <text evidence="2">The sequence shown here is derived from an EMBL/GenBank/DDBJ whole genome shotgun (WGS) entry which is preliminary data.</text>
</comment>
<dbReference type="EMBL" id="BOMH01000007">
    <property type="protein sequence ID" value="GID63157.1"/>
    <property type="molecule type" value="Genomic_DNA"/>
</dbReference>
<dbReference type="InterPro" id="IPR009839">
    <property type="entry name" value="SseB_N"/>
</dbReference>
<dbReference type="RefSeq" id="WP_203738617.1">
    <property type="nucleotide sequence ID" value="NZ_BAAAUC010000013.1"/>
</dbReference>
<reference evidence="2" key="1">
    <citation type="submission" date="2021-01" db="EMBL/GenBank/DDBJ databases">
        <title>Whole genome shotgun sequence of Actinoplanes cyaneus NBRC 14990.</title>
        <authorList>
            <person name="Komaki H."/>
            <person name="Tamura T."/>
        </authorList>
    </citation>
    <scope>NUCLEOTIDE SEQUENCE</scope>
    <source>
        <strain evidence="2">NBRC 14990</strain>
    </source>
</reference>
<evidence type="ECO:0000259" key="1">
    <source>
        <dbReference type="Pfam" id="PF07179"/>
    </source>
</evidence>
<organism evidence="2 3">
    <name type="scientific">Actinoplanes cyaneus</name>
    <dbReference type="NCBI Taxonomy" id="52696"/>
    <lineage>
        <taxon>Bacteria</taxon>
        <taxon>Bacillati</taxon>
        <taxon>Actinomycetota</taxon>
        <taxon>Actinomycetes</taxon>
        <taxon>Micromonosporales</taxon>
        <taxon>Micromonosporaceae</taxon>
        <taxon>Actinoplanes</taxon>
    </lineage>
</organism>
<dbReference type="Proteomes" id="UP000619479">
    <property type="component" value="Unassembled WGS sequence"/>
</dbReference>
<keyword evidence="3" id="KW-1185">Reference proteome</keyword>
<accession>A0A919M267</accession>
<evidence type="ECO:0000313" key="2">
    <source>
        <dbReference type="EMBL" id="GID63157.1"/>
    </source>
</evidence>
<proteinExistence type="predicted"/>
<dbReference type="Pfam" id="PF07179">
    <property type="entry name" value="SseB"/>
    <property type="match status" value="2"/>
</dbReference>
<name>A0A919M267_9ACTN</name>
<feature type="domain" description="SseB protein N-terminal" evidence="1">
    <location>
        <begin position="167"/>
        <end position="272"/>
    </location>
</feature>
<protein>
    <recommendedName>
        <fullName evidence="1">SseB protein N-terminal domain-containing protein</fullName>
    </recommendedName>
</protein>
<evidence type="ECO:0000313" key="3">
    <source>
        <dbReference type="Proteomes" id="UP000619479"/>
    </source>
</evidence>
<sequence>MTEPAPEWLPANEVEHAMALAALADERHTYFQLAAVADLFLPQLTGDPSEQQRFLTVHAFDHVFLPVFTSVPALARTFGHVIDGYTVTNYAELRRKWPDPEWRLAINPGTPIDAYVPVETLADAAVGDVTIPTMEELVAEATADEAEEAQLRAVQAAGDYPDEDPVAAMTAAAQAGDVYGFMERLLDAQVLVPTTRPAELEEIAEPGFPWRYAPEQTIEVFTSAESLAASHAEPTPYVEVNFSFVVACWPEGYAMSIDPDDANPLEFGSDQVPWLFSFAPSEPPDSRP</sequence>
<dbReference type="AlphaFoldDB" id="A0A919M267"/>
<feature type="domain" description="SseB protein N-terminal" evidence="1">
    <location>
        <begin position="19"/>
        <end position="122"/>
    </location>
</feature>
<gene>
    <name evidence="2" type="ORF">Acy02nite_10380</name>
</gene>